<evidence type="ECO:0000259" key="2">
    <source>
        <dbReference type="Pfam" id="PF00144"/>
    </source>
</evidence>
<dbReference type="AlphaFoldDB" id="A0ABD5ZL09"/>
<dbReference type="GeneID" id="79265907"/>
<dbReference type="Gene3D" id="3.40.710.10">
    <property type="entry name" value="DD-peptidase/beta-lactamase superfamily"/>
    <property type="match status" value="1"/>
</dbReference>
<organism evidence="3 4">
    <name type="scientific">Halosegnis marinus</name>
    <dbReference type="NCBI Taxonomy" id="3034023"/>
    <lineage>
        <taxon>Archaea</taxon>
        <taxon>Methanobacteriati</taxon>
        <taxon>Methanobacteriota</taxon>
        <taxon>Stenosarchaea group</taxon>
        <taxon>Halobacteria</taxon>
        <taxon>Halobacteriales</taxon>
        <taxon>Natronomonadaceae</taxon>
        <taxon>Halosegnis</taxon>
    </lineage>
</organism>
<dbReference type="Proteomes" id="UP001596398">
    <property type="component" value="Unassembled WGS sequence"/>
</dbReference>
<dbReference type="PANTHER" id="PTHR43283">
    <property type="entry name" value="BETA-LACTAMASE-RELATED"/>
    <property type="match status" value="1"/>
</dbReference>
<sequence length="367" mass="39872">MDDPFPPRHRTATVRDAGTGIDTEAVREAVATARAGATTPDDVAYDHATEHHWDGDPPEHAGALGPFPDRRGEQNGVVFHRGELVAEWGDTTRVDHCFSVAKSFLSLLAGVASDRGLVDVTDPVGEYVEDGGFEGHNAAVTWEHLLQGTSEWEGTLFGKPDSVDRNRPVGRDADAVGDRGVRDLRDPGTYWEYNDVRINRLALALLRLWGEPLPEVLAREVLGPVGASGAWSWHGYRNSTVEVEGRAMESVSGGGHWGGGLWSSTRNLARVGLLLANDGAWGGRQVVSASWLDRATTPCDVEPGYGYLFWLNTDGERFPGTPESAFAALGYGSNQVWIDPEDDLVVVLRWVESEAANEVYRTLSDAV</sequence>
<evidence type="ECO:0000256" key="1">
    <source>
        <dbReference type="ARBA" id="ARBA00022801"/>
    </source>
</evidence>
<dbReference type="RefSeq" id="WP_276235243.1">
    <property type="nucleotide sequence ID" value="NZ_CP119802.1"/>
</dbReference>
<protein>
    <submittedName>
        <fullName evidence="3">Serine hydrolase domain-containing protein</fullName>
        <ecNumber evidence="3">3.-.-.-</ecNumber>
    </submittedName>
</protein>
<dbReference type="GO" id="GO:0016787">
    <property type="term" value="F:hydrolase activity"/>
    <property type="evidence" value="ECO:0007669"/>
    <property type="project" value="UniProtKB-KW"/>
</dbReference>
<dbReference type="InterPro" id="IPR012338">
    <property type="entry name" value="Beta-lactam/transpept-like"/>
</dbReference>
<keyword evidence="4" id="KW-1185">Reference proteome</keyword>
<proteinExistence type="predicted"/>
<reference evidence="3 4" key="1">
    <citation type="journal article" date="2019" name="Int. J. Syst. Evol. Microbiol.">
        <title>The Global Catalogue of Microorganisms (GCM) 10K type strain sequencing project: providing services to taxonomists for standard genome sequencing and annotation.</title>
        <authorList>
            <consortium name="The Broad Institute Genomics Platform"/>
            <consortium name="The Broad Institute Genome Sequencing Center for Infectious Disease"/>
            <person name="Wu L."/>
            <person name="Ma J."/>
        </authorList>
    </citation>
    <scope>NUCLEOTIDE SEQUENCE [LARGE SCALE GENOMIC DNA]</scope>
    <source>
        <strain evidence="3 4">DT85</strain>
    </source>
</reference>
<dbReference type="PANTHER" id="PTHR43283:SF11">
    <property type="entry name" value="BETA-LACTAMASE-RELATED DOMAIN-CONTAINING PROTEIN"/>
    <property type="match status" value="1"/>
</dbReference>
<dbReference type="Pfam" id="PF00144">
    <property type="entry name" value="Beta-lactamase"/>
    <property type="match status" value="1"/>
</dbReference>
<dbReference type="InterPro" id="IPR001466">
    <property type="entry name" value="Beta-lactam-related"/>
</dbReference>
<feature type="domain" description="Beta-lactamase-related" evidence="2">
    <location>
        <begin position="96"/>
        <end position="348"/>
    </location>
</feature>
<name>A0ABD5ZL09_9EURY</name>
<comment type="caution">
    <text evidence="3">The sequence shown here is derived from an EMBL/GenBank/DDBJ whole genome shotgun (WGS) entry which is preliminary data.</text>
</comment>
<dbReference type="InterPro" id="IPR050789">
    <property type="entry name" value="Diverse_Enzym_Activities"/>
</dbReference>
<evidence type="ECO:0000313" key="4">
    <source>
        <dbReference type="Proteomes" id="UP001596398"/>
    </source>
</evidence>
<dbReference type="EC" id="3.-.-.-" evidence="3"/>
<gene>
    <name evidence="3" type="ORF">ACFQJ4_02810</name>
</gene>
<dbReference type="EMBL" id="JBHTAP010000001">
    <property type="protein sequence ID" value="MFC7234241.1"/>
    <property type="molecule type" value="Genomic_DNA"/>
</dbReference>
<evidence type="ECO:0000313" key="3">
    <source>
        <dbReference type="EMBL" id="MFC7234241.1"/>
    </source>
</evidence>
<dbReference type="SUPFAM" id="SSF56601">
    <property type="entry name" value="beta-lactamase/transpeptidase-like"/>
    <property type="match status" value="1"/>
</dbReference>
<accession>A0ABD5ZL09</accession>
<keyword evidence="1 3" id="KW-0378">Hydrolase</keyword>